<evidence type="ECO:0000256" key="1">
    <source>
        <dbReference type="ARBA" id="ARBA00004519"/>
    </source>
</evidence>
<feature type="signal peptide" evidence="4">
    <location>
        <begin position="1"/>
        <end position="22"/>
    </location>
</feature>
<dbReference type="Pfam" id="PF25944">
    <property type="entry name" value="Beta-barrel_RND"/>
    <property type="match status" value="1"/>
</dbReference>
<keyword evidence="10" id="KW-1185">Reference proteome</keyword>
<name>A0A1N6UQX1_9GAMM</name>
<dbReference type="InterPro" id="IPR058627">
    <property type="entry name" value="MdtA-like_C"/>
</dbReference>
<feature type="domain" description="Multidrug resistance protein MdtA-like C-terminal permuted SH3" evidence="8">
    <location>
        <begin position="303"/>
        <end position="360"/>
    </location>
</feature>
<protein>
    <submittedName>
        <fullName evidence="9">Membrane fusion protein, multidrug efflux system</fullName>
    </submittedName>
</protein>
<organism evidence="9 10">
    <name type="scientific">Marinobacterium stanieri</name>
    <dbReference type="NCBI Taxonomy" id="49186"/>
    <lineage>
        <taxon>Bacteria</taxon>
        <taxon>Pseudomonadati</taxon>
        <taxon>Pseudomonadota</taxon>
        <taxon>Gammaproteobacteria</taxon>
        <taxon>Oceanospirillales</taxon>
        <taxon>Oceanospirillaceae</taxon>
        <taxon>Marinobacterium</taxon>
    </lineage>
</organism>
<proteinExistence type="inferred from homology"/>
<dbReference type="STRING" id="49186.SAMN05421647_107170"/>
<feature type="domain" description="Multidrug resistance protein MdtA-like beta-barrel" evidence="7">
    <location>
        <begin position="211"/>
        <end position="297"/>
    </location>
</feature>
<dbReference type="Gene3D" id="2.40.30.170">
    <property type="match status" value="1"/>
</dbReference>
<evidence type="ECO:0000259" key="7">
    <source>
        <dbReference type="Pfam" id="PF25944"/>
    </source>
</evidence>
<dbReference type="EMBL" id="FTMN01000007">
    <property type="protein sequence ID" value="SIQ68068.1"/>
    <property type="molecule type" value="Genomic_DNA"/>
</dbReference>
<reference evidence="9 10" key="1">
    <citation type="submission" date="2017-01" db="EMBL/GenBank/DDBJ databases">
        <authorList>
            <person name="Mah S.A."/>
            <person name="Swanson W.J."/>
            <person name="Moy G.W."/>
            <person name="Vacquier V.D."/>
        </authorList>
    </citation>
    <scope>NUCLEOTIDE SEQUENCE [LARGE SCALE GENOMIC DNA]</scope>
    <source>
        <strain evidence="9 10">DSM 7027</strain>
    </source>
</reference>
<evidence type="ECO:0000259" key="5">
    <source>
        <dbReference type="Pfam" id="PF25876"/>
    </source>
</evidence>
<dbReference type="SUPFAM" id="SSF111369">
    <property type="entry name" value="HlyD-like secretion proteins"/>
    <property type="match status" value="1"/>
</dbReference>
<dbReference type="AlphaFoldDB" id="A0A1N6UQX1"/>
<dbReference type="PANTHER" id="PTHR30158">
    <property type="entry name" value="ACRA/E-RELATED COMPONENT OF DRUG EFFLUX TRANSPORTER"/>
    <property type="match status" value="1"/>
</dbReference>
<feature type="domain" description="Multidrug resistance protein MdtA-like alpha-helical hairpin" evidence="5">
    <location>
        <begin position="108"/>
        <end position="176"/>
    </location>
</feature>
<evidence type="ECO:0000313" key="9">
    <source>
        <dbReference type="EMBL" id="SIQ68068.1"/>
    </source>
</evidence>
<evidence type="ECO:0000259" key="6">
    <source>
        <dbReference type="Pfam" id="PF25917"/>
    </source>
</evidence>
<evidence type="ECO:0000256" key="3">
    <source>
        <dbReference type="SAM" id="Coils"/>
    </source>
</evidence>
<feature type="chain" id="PRO_5009938820" evidence="4">
    <location>
        <begin position="23"/>
        <end position="381"/>
    </location>
</feature>
<evidence type="ECO:0000256" key="4">
    <source>
        <dbReference type="SAM" id="SignalP"/>
    </source>
</evidence>
<dbReference type="Pfam" id="PF25917">
    <property type="entry name" value="BSH_RND"/>
    <property type="match status" value="1"/>
</dbReference>
<keyword evidence="3" id="KW-0175">Coiled coil</keyword>
<dbReference type="PROSITE" id="PS51257">
    <property type="entry name" value="PROKAR_LIPOPROTEIN"/>
    <property type="match status" value="1"/>
</dbReference>
<dbReference type="GO" id="GO:0022857">
    <property type="term" value="F:transmembrane transporter activity"/>
    <property type="evidence" value="ECO:0007669"/>
    <property type="project" value="InterPro"/>
</dbReference>
<dbReference type="InterPro" id="IPR006143">
    <property type="entry name" value="RND_pump_MFP"/>
</dbReference>
<dbReference type="GO" id="GO:0046677">
    <property type="term" value="P:response to antibiotic"/>
    <property type="evidence" value="ECO:0007669"/>
    <property type="project" value="TreeGrafter"/>
</dbReference>
<evidence type="ECO:0000256" key="2">
    <source>
        <dbReference type="ARBA" id="ARBA00009477"/>
    </source>
</evidence>
<evidence type="ECO:0000313" key="10">
    <source>
        <dbReference type="Proteomes" id="UP000186895"/>
    </source>
</evidence>
<dbReference type="Pfam" id="PF25967">
    <property type="entry name" value="RND-MFP_C"/>
    <property type="match status" value="1"/>
</dbReference>
<gene>
    <name evidence="9" type="ORF">SAMN05421647_107170</name>
</gene>
<dbReference type="InterPro" id="IPR058624">
    <property type="entry name" value="MdtA-like_HH"/>
</dbReference>
<dbReference type="GO" id="GO:0030313">
    <property type="term" value="C:cell envelope"/>
    <property type="evidence" value="ECO:0007669"/>
    <property type="project" value="UniProtKB-SubCell"/>
</dbReference>
<dbReference type="InterPro" id="IPR058626">
    <property type="entry name" value="MdtA-like_b-barrel"/>
</dbReference>
<comment type="subcellular location">
    <subcellularLocation>
        <location evidence="1">Cell inner membrane</location>
        <topology evidence="1">Lipid-anchor</topology>
    </subcellularLocation>
</comment>
<dbReference type="InterPro" id="IPR058625">
    <property type="entry name" value="MdtA-like_BSH"/>
</dbReference>
<feature type="domain" description="Multidrug resistance protein MdtA-like barrel-sandwich hybrid" evidence="6">
    <location>
        <begin position="67"/>
        <end position="206"/>
    </location>
</feature>
<feature type="coiled-coil region" evidence="3">
    <location>
        <begin position="107"/>
        <end position="165"/>
    </location>
</feature>
<dbReference type="Proteomes" id="UP000186895">
    <property type="component" value="Unassembled WGS sequence"/>
</dbReference>
<evidence type="ECO:0000259" key="8">
    <source>
        <dbReference type="Pfam" id="PF25967"/>
    </source>
</evidence>
<dbReference type="Pfam" id="PF25876">
    <property type="entry name" value="HH_MFP_RND"/>
    <property type="match status" value="1"/>
</dbReference>
<comment type="similarity">
    <text evidence="2">Belongs to the membrane fusion protein (MFP) (TC 8.A.1) family.</text>
</comment>
<dbReference type="NCBIfam" id="TIGR01730">
    <property type="entry name" value="RND_mfp"/>
    <property type="match status" value="1"/>
</dbReference>
<dbReference type="Gene3D" id="2.40.420.20">
    <property type="match status" value="1"/>
</dbReference>
<accession>A0A1N6UQX1</accession>
<dbReference type="Gene3D" id="2.40.50.100">
    <property type="match status" value="1"/>
</dbReference>
<dbReference type="RefSeq" id="WP_010322408.1">
    <property type="nucleotide sequence ID" value="NZ_FTMN01000007.1"/>
</dbReference>
<dbReference type="GO" id="GO:0005886">
    <property type="term" value="C:plasma membrane"/>
    <property type="evidence" value="ECO:0007669"/>
    <property type="project" value="TreeGrafter"/>
</dbReference>
<sequence length="381" mass="40676">MMTSVSRWRVLLLAGATLLLSACSEEQKQAEAGAQSMPPVTTEVATIQRQDIALNKAYSSLLTSEHEVTLVARVNGTLQTRQFEQGDQVSEGQLLYTIEPEQYEAMVKQHEADLQSAKAELARAGRDAERYKSLLARSSVSRQQYDQALAEQQVARARVAQAEAALASANIDLGYTRVTAPVSGRIGLSQINLGNLVNAGTELVTITPLDPLEVRFQMPLKDALELRSQLELDDLNQIHASLSVAGGSGQADTELQGTLDFLGVRVDQKTSTVQASASFANPGAKVLPGQFVRVSIEGLKRYNVLAVPEIAVTQGLMGPQVFVVDDENKARARTIELGEIAGEMQIVVSGLESGDKVVVGDPSGIKPGTPIKAASAQGDDA</sequence>
<dbReference type="eggNOG" id="COG0845">
    <property type="taxonomic scope" value="Bacteria"/>
</dbReference>
<keyword evidence="4" id="KW-0732">Signal</keyword>
<dbReference type="Gene3D" id="1.10.287.470">
    <property type="entry name" value="Helix hairpin bin"/>
    <property type="match status" value="1"/>
</dbReference>